<reference evidence="1 2" key="1">
    <citation type="submission" date="2018-01" db="EMBL/GenBank/DDBJ databases">
        <title>Halomonas endophytica sp. nov., isolated from storage liquid in the stems of Populus euphratica.</title>
        <authorList>
            <person name="Chen C."/>
        </authorList>
    </citation>
    <scope>NUCLEOTIDE SEQUENCE [LARGE SCALE GENOMIC DNA]</scope>
    <source>
        <strain evidence="1 2">MC28</strain>
    </source>
</reference>
<dbReference type="OrthoDB" id="6183935at2"/>
<dbReference type="Proteomes" id="UP000235803">
    <property type="component" value="Unassembled WGS sequence"/>
</dbReference>
<name>A0A2N7UB61_9GAMM</name>
<dbReference type="RefSeq" id="WP_102651703.1">
    <property type="nucleotide sequence ID" value="NZ_PNRF01000006.1"/>
</dbReference>
<keyword evidence="2" id="KW-1185">Reference proteome</keyword>
<proteinExistence type="predicted"/>
<dbReference type="EMBL" id="PNRF01000006">
    <property type="protein sequence ID" value="PMR77631.1"/>
    <property type="molecule type" value="Genomic_DNA"/>
</dbReference>
<protein>
    <submittedName>
        <fullName evidence="1">Uncharacterized protein</fullName>
    </submittedName>
</protein>
<dbReference type="AlphaFoldDB" id="A0A2N7UB61"/>
<evidence type="ECO:0000313" key="1">
    <source>
        <dbReference type="EMBL" id="PMR77631.1"/>
    </source>
</evidence>
<organism evidence="1 2">
    <name type="scientific">Billgrantia endophytica</name>
    <dbReference type="NCBI Taxonomy" id="2033802"/>
    <lineage>
        <taxon>Bacteria</taxon>
        <taxon>Pseudomonadati</taxon>
        <taxon>Pseudomonadota</taxon>
        <taxon>Gammaproteobacteria</taxon>
        <taxon>Oceanospirillales</taxon>
        <taxon>Halomonadaceae</taxon>
        <taxon>Billgrantia</taxon>
    </lineage>
</organism>
<gene>
    <name evidence="1" type="ORF">C1H69_01755</name>
</gene>
<comment type="caution">
    <text evidence="1">The sequence shown here is derived from an EMBL/GenBank/DDBJ whole genome shotgun (WGS) entry which is preliminary data.</text>
</comment>
<sequence length="63" mass="7497">MTEAEHRRIIEELESLIRDTRHTLERFEATGMDERMPADYDKLLVILDRAVKDQRAHTLEMLS</sequence>
<accession>A0A2N7UB61</accession>
<evidence type="ECO:0000313" key="2">
    <source>
        <dbReference type="Proteomes" id="UP000235803"/>
    </source>
</evidence>